<comment type="caution">
    <text evidence="1">The sequence shown here is derived from an EMBL/GenBank/DDBJ whole genome shotgun (WGS) entry which is preliminary data.</text>
</comment>
<reference evidence="1" key="1">
    <citation type="journal article" date="2014" name="Front. Microbiol.">
        <title>High frequency of phylogenetically diverse reductive dehalogenase-homologous genes in deep subseafloor sedimentary metagenomes.</title>
        <authorList>
            <person name="Kawai M."/>
            <person name="Futagami T."/>
            <person name="Toyoda A."/>
            <person name="Takaki Y."/>
            <person name="Nishi S."/>
            <person name="Hori S."/>
            <person name="Arai W."/>
            <person name="Tsubouchi T."/>
            <person name="Morono Y."/>
            <person name="Uchiyama I."/>
            <person name="Ito T."/>
            <person name="Fujiyama A."/>
            <person name="Inagaki F."/>
            <person name="Takami H."/>
        </authorList>
    </citation>
    <scope>NUCLEOTIDE SEQUENCE</scope>
    <source>
        <strain evidence="1">Expedition CK06-06</strain>
    </source>
</reference>
<sequence>MKVVDRKLRAKIVKEWSGSLPLEQKIVRLFERVRDIPFGCMGSRDPEDVYQKNMGTCSGKNLLLRELYNEIDIETKDMLTLHRFNDLVWFPTESYPLLQLPAEIEEILNRGPVYDFHNYTRISVDGRWINVDATFDKSLSRYGFVVNENWNGKTDTMLCVAGTYKVWDCGDKGLEEKRRMTTLLPEKIQRSREVFLRKMTEWIAELRVKGEI</sequence>
<proteinExistence type="predicted"/>
<organism evidence="1">
    <name type="scientific">marine sediment metagenome</name>
    <dbReference type="NCBI Taxonomy" id="412755"/>
    <lineage>
        <taxon>unclassified sequences</taxon>
        <taxon>metagenomes</taxon>
        <taxon>ecological metagenomes</taxon>
    </lineage>
</organism>
<gene>
    <name evidence="1" type="ORF">S01H1_33951</name>
</gene>
<accession>X0WLW7</accession>
<evidence type="ECO:0000313" key="1">
    <source>
        <dbReference type="EMBL" id="GAG13701.1"/>
    </source>
</evidence>
<dbReference type="EMBL" id="BARS01021107">
    <property type="protein sequence ID" value="GAG13701.1"/>
    <property type="molecule type" value="Genomic_DNA"/>
</dbReference>
<dbReference type="AlphaFoldDB" id="X0WLW7"/>
<name>X0WLW7_9ZZZZ</name>
<evidence type="ECO:0008006" key="2">
    <source>
        <dbReference type="Google" id="ProtNLM"/>
    </source>
</evidence>
<protein>
    <recommendedName>
        <fullName evidence="2">Transglutaminase-like domain-containing protein</fullName>
    </recommendedName>
</protein>